<protein>
    <submittedName>
        <fullName evidence="1">Uncharacterized protein</fullName>
    </submittedName>
</protein>
<comment type="caution">
    <text evidence="1">The sequence shown here is derived from an EMBL/GenBank/DDBJ whole genome shotgun (WGS) entry which is preliminary data.</text>
</comment>
<proteinExistence type="predicted"/>
<reference evidence="1" key="1">
    <citation type="journal article" date="2019" name="bioRxiv">
        <title>The Genome of the Zebra Mussel, Dreissena polymorpha: A Resource for Invasive Species Research.</title>
        <authorList>
            <person name="McCartney M.A."/>
            <person name="Auch B."/>
            <person name="Kono T."/>
            <person name="Mallez S."/>
            <person name="Zhang Y."/>
            <person name="Obille A."/>
            <person name="Becker A."/>
            <person name="Abrahante J.E."/>
            <person name="Garbe J."/>
            <person name="Badalamenti J.P."/>
            <person name="Herman A."/>
            <person name="Mangelson H."/>
            <person name="Liachko I."/>
            <person name="Sullivan S."/>
            <person name="Sone E.D."/>
            <person name="Koren S."/>
            <person name="Silverstein K.A.T."/>
            <person name="Beckman K.B."/>
            <person name="Gohl D.M."/>
        </authorList>
    </citation>
    <scope>NUCLEOTIDE SEQUENCE</scope>
    <source>
        <strain evidence="1">Duluth1</strain>
        <tissue evidence="1">Whole animal</tissue>
    </source>
</reference>
<reference evidence="1" key="2">
    <citation type="submission" date="2020-11" db="EMBL/GenBank/DDBJ databases">
        <authorList>
            <person name="McCartney M.A."/>
            <person name="Auch B."/>
            <person name="Kono T."/>
            <person name="Mallez S."/>
            <person name="Becker A."/>
            <person name="Gohl D.M."/>
            <person name="Silverstein K.A.T."/>
            <person name="Koren S."/>
            <person name="Bechman K.B."/>
            <person name="Herman A."/>
            <person name="Abrahante J.E."/>
            <person name="Garbe J."/>
        </authorList>
    </citation>
    <scope>NUCLEOTIDE SEQUENCE</scope>
    <source>
        <strain evidence="1">Duluth1</strain>
        <tissue evidence="1">Whole animal</tissue>
    </source>
</reference>
<accession>A0A9D4EUU3</accession>
<organism evidence="1 2">
    <name type="scientific">Dreissena polymorpha</name>
    <name type="common">Zebra mussel</name>
    <name type="synonym">Mytilus polymorpha</name>
    <dbReference type="NCBI Taxonomy" id="45954"/>
    <lineage>
        <taxon>Eukaryota</taxon>
        <taxon>Metazoa</taxon>
        <taxon>Spiralia</taxon>
        <taxon>Lophotrochozoa</taxon>
        <taxon>Mollusca</taxon>
        <taxon>Bivalvia</taxon>
        <taxon>Autobranchia</taxon>
        <taxon>Heteroconchia</taxon>
        <taxon>Euheterodonta</taxon>
        <taxon>Imparidentia</taxon>
        <taxon>Neoheterodontei</taxon>
        <taxon>Myida</taxon>
        <taxon>Dreissenoidea</taxon>
        <taxon>Dreissenidae</taxon>
        <taxon>Dreissena</taxon>
    </lineage>
</organism>
<name>A0A9D4EUU3_DREPO</name>
<sequence length="51" mass="6308">MEGDITDRERRLHRRGMLRDEAARIENERELEMIKQRDKDIEMKQLQLIEL</sequence>
<evidence type="ECO:0000313" key="2">
    <source>
        <dbReference type="Proteomes" id="UP000828390"/>
    </source>
</evidence>
<evidence type="ECO:0000313" key="1">
    <source>
        <dbReference type="EMBL" id="KAH3785803.1"/>
    </source>
</evidence>
<dbReference type="EMBL" id="JAIWYP010000008">
    <property type="protein sequence ID" value="KAH3785803.1"/>
    <property type="molecule type" value="Genomic_DNA"/>
</dbReference>
<dbReference type="Proteomes" id="UP000828390">
    <property type="component" value="Unassembled WGS sequence"/>
</dbReference>
<gene>
    <name evidence="1" type="ORF">DPMN_163897</name>
</gene>
<dbReference type="AlphaFoldDB" id="A0A9D4EUU3"/>
<keyword evidence="2" id="KW-1185">Reference proteome</keyword>